<evidence type="ECO:0000256" key="6">
    <source>
        <dbReference type="ARBA" id="ARBA00023102"/>
    </source>
</evidence>
<dbReference type="InterPro" id="IPR015422">
    <property type="entry name" value="PyrdxlP-dep_Trfase_small"/>
</dbReference>
<dbReference type="InterPro" id="IPR015421">
    <property type="entry name" value="PyrdxlP-dep_Trfase_major"/>
</dbReference>
<dbReference type="GO" id="GO:0000105">
    <property type="term" value="P:L-histidine biosynthetic process"/>
    <property type="evidence" value="ECO:0007669"/>
    <property type="project" value="UniProtKB-UniRule"/>
</dbReference>
<dbReference type="CDD" id="cd00609">
    <property type="entry name" value="AAT_like"/>
    <property type="match status" value="1"/>
</dbReference>
<feature type="modified residue" description="N6-(pyridoxal phosphate)lysine" evidence="7">
    <location>
        <position position="206"/>
    </location>
</feature>
<dbReference type="PROSITE" id="PS00599">
    <property type="entry name" value="AA_TRANSFER_CLASS_2"/>
    <property type="match status" value="1"/>
</dbReference>
<comment type="catalytic activity">
    <reaction evidence="7">
        <text>L-histidinol phosphate + 2-oxoglutarate = 3-(imidazol-4-yl)-2-oxopropyl phosphate + L-glutamate</text>
        <dbReference type="Rhea" id="RHEA:23744"/>
        <dbReference type="ChEBI" id="CHEBI:16810"/>
        <dbReference type="ChEBI" id="CHEBI:29985"/>
        <dbReference type="ChEBI" id="CHEBI:57766"/>
        <dbReference type="ChEBI" id="CHEBI:57980"/>
        <dbReference type="EC" id="2.6.1.9"/>
    </reaction>
</comment>
<dbReference type="HAMAP" id="MF_01023">
    <property type="entry name" value="HisC_aminotrans_2"/>
    <property type="match status" value="1"/>
</dbReference>
<evidence type="ECO:0000313" key="10">
    <source>
        <dbReference type="Proteomes" id="UP000752814"/>
    </source>
</evidence>
<dbReference type="AlphaFoldDB" id="A0A8J8TEL3"/>
<dbReference type="InterPro" id="IPR015424">
    <property type="entry name" value="PyrdxlP-dep_Trfase"/>
</dbReference>
<dbReference type="PANTHER" id="PTHR42885">
    <property type="entry name" value="HISTIDINOL-PHOSPHATE AMINOTRANSFERASE-RELATED"/>
    <property type="match status" value="1"/>
</dbReference>
<dbReference type="UniPathway" id="UPA00031">
    <property type="reaction ID" value="UER00012"/>
</dbReference>
<keyword evidence="2 7" id="KW-0032">Aminotransferase</keyword>
<dbReference type="Gene3D" id="3.90.1150.10">
    <property type="entry name" value="Aspartate Aminotransferase, domain 1"/>
    <property type="match status" value="1"/>
</dbReference>
<name>A0A8J8TEL3_9ARCH</name>
<dbReference type="RefSeq" id="WP_400256299.1">
    <property type="nucleotide sequence ID" value="NZ_CAYAYE010000014.1"/>
</dbReference>
<reference evidence="9" key="1">
    <citation type="submission" date="2016-03" db="EMBL/GenBank/DDBJ databases">
        <authorList>
            <person name="Borrel G."/>
            <person name="Mccann A."/>
            <person name="O'Toole P.W."/>
        </authorList>
    </citation>
    <scope>NUCLEOTIDE SEQUENCE</scope>
    <source>
        <strain evidence="9">183</strain>
    </source>
</reference>
<evidence type="ECO:0000256" key="3">
    <source>
        <dbReference type="ARBA" id="ARBA00022605"/>
    </source>
</evidence>
<dbReference type="NCBIfam" id="TIGR01141">
    <property type="entry name" value="hisC"/>
    <property type="match status" value="1"/>
</dbReference>
<dbReference type="InterPro" id="IPR004839">
    <property type="entry name" value="Aminotransferase_I/II_large"/>
</dbReference>
<evidence type="ECO:0000256" key="7">
    <source>
        <dbReference type="HAMAP-Rule" id="MF_01023"/>
    </source>
</evidence>
<dbReference type="EMBL" id="LVVT01000014">
    <property type="protein sequence ID" value="TQS82893.1"/>
    <property type="molecule type" value="Genomic_DNA"/>
</dbReference>
<dbReference type="InterPro" id="IPR001917">
    <property type="entry name" value="Aminotrans_II_pyridoxalP_BS"/>
</dbReference>
<evidence type="ECO:0000256" key="4">
    <source>
        <dbReference type="ARBA" id="ARBA00022679"/>
    </source>
</evidence>
<dbReference type="Proteomes" id="UP000752814">
    <property type="component" value="Unassembled WGS sequence"/>
</dbReference>
<dbReference type="PANTHER" id="PTHR42885:SF2">
    <property type="entry name" value="HISTIDINOL-PHOSPHATE AMINOTRANSFERASE"/>
    <property type="match status" value="1"/>
</dbReference>
<gene>
    <name evidence="7" type="primary">hisC</name>
    <name evidence="9" type="ORF">A3207_02815</name>
</gene>
<comment type="caution">
    <text evidence="9">The sequence shown here is derived from an EMBL/GenBank/DDBJ whole genome shotgun (WGS) entry which is preliminary data.</text>
</comment>
<evidence type="ECO:0000256" key="5">
    <source>
        <dbReference type="ARBA" id="ARBA00022898"/>
    </source>
</evidence>
<dbReference type="InterPro" id="IPR005861">
    <property type="entry name" value="HisP_aminotrans"/>
</dbReference>
<dbReference type="EC" id="2.6.1.9" evidence="7"/>
<keyword evidence="3 7" id="KW-0028">Amino-acid biosynthesis</keyword>
<evidence type="ECO:0000259" key="8">
    <source>
        <dbReference type="Pfam" id="PF00155"/>
    </source>
</evidence>
<keyword evidence="6 7" id="KW-0368">Histidine biosynthesis</keyword>
<proteinExistence type="inferred from homology"/>
<dbReference type="Gene3D" id="3.40.640.10">
    <property type="entry name" value="Type I PLP-dependent aspartate aminotransferase-like (Major domain)"/>
    <property type="match status" value="1"/>
</dbReference>
<evidence type="ECO:0000256" key="2">
    <source>
        <dbReference type="ARBA" id="ARBA00022576"/>
    </source>
</evidence>
<dbReference type="GO" id="GO:0004400">
    <property type="term" value="F:histidinol-phosphate transaminase activity"/>
    <property type="evidence" value="ECO:0007669"/>
    <property type="project" value="UniProtKB-UniRule"/>
</dbReference>
<evidence type="ECO:0000313" key="9">
    <source>
        <dbReference type="EMBL" id="TQS82893.1"/>
    </source>
</evidence>
<comment type="pathway">
    <text evidence="7">Amino-acid biosynthesis; L-histidine biosynthesis; L-histidine from 5-phospho-alpha-D-ribose 1-diphosphate: step 7/9.</text>
</comment>
<evidence type="ECO:0000256" key="1">
    <source>
        <dbReference type="ARBA" id="ARBA00001933"/>
    </source>
</evidence>
<comment type="similarity">
    <text evidence="7">Belongs to the class-II pyridoxal-phosphate-dependent aminotransferase family. Histidinol-phosphate aminotransferase subfamily.</text>
</comment>
<dbReference type="SUPFAM" id="SSF53383">
    <property type="entry name" value="PLP-dependent transferases"/>
    <property type="match status" value="1"/>
</dbReference>
<sequence>MEELRRSTVRDLELYYNPKVKAIRMDTSVNVVGPNPAVKKVLGECMDMEVNQYPSPYSDDLRKALAERYNLEADNFVVGNGSDELLDVSFKSFLESGDVVVAPHPSYVLHSFFVKINGGCFETVDLLPGFQLDVDGMLEKKSKMIILCTPNNPTSNCFKRADVKRLIEEYDRPIIVDEAYTEYTSEEYLSYVNEFDNLIVTRTFSKAYGLAGMRIGYLAANKKLATMMQKVKIPYSLNKISEAVAIAALQNTEYLEKGQKIVKEQREKLSNGLRELGFEVFPSDGNFIMFRVKVPSDEFVSRLAAKGILIRDFGKRRMLENCVRTTIGTEELNELLLDKIKEVNEEW</sequence>
<organism evidence="9 10">
    <name type="scientific">Candidatus Methanomassiliicoccus intestinalis</name>
    <dbReference type="NCBI Taxonomy" id="1406512"/>
    <lineage>
        <taxon>Archaea</taxon>
        <taxon>Methanobacteriati</taxon>
        <taxon>Thermoplasmatota</taxon>
        <taxon>Thermoplasmata</taxon>
        <taxon>Methanomassiliicoccales</taxon>
        <taxon>Methanomassiliicoccaceae</taxon>
        <taxon>Methanomassiliicoccus</taxon>
    </lineage>
</organism>
<dbReference type="GO" id="GO:0030170">
    <property type="term" value="F:pyridoxal phosphate binding"/>
    <property type="evidence" value="ECO:0007669"/>
    <property type="project" value="InterPro"/>
</dbReference>
<feature type="domain" description="Aminotransferase class I/classII large" evidence="8">
    <location>
        <begin position="36"/>
        <end position="340"/>
    </location>
</feature>
<keyword evidence="5 7" id="KW-0663">Pyridoxal phosphate</keyword>
<comment type="cofactor">
    <cofactor evidence="1 7">
        <name>pyridoxal 5'-phosphate</name>
        <dbReference type="ChEBI" id="CHEBI:597326"/>
    </cofactor>
</comment>
<keyword evidence="4 7" id="KW-0808">Transferase</keyword>
<dbReference type="Pfam" id="PF00155">
    <property type="entry name" value="Aminotran_1_2"/>
    <property type="match status" value="1"/>
</dbReference>
<protein>
    <recommendedName>
        <fullName evidence="7">Histidinol-phosphate aminotransferase</fullName>
        <ecNumber evidence="7">2.6.1.9</ecNumber>
    </recommendedName>
    <alternativeName>
        <fullName evidence="7">Imidazole acetol-phosphate transaminase</fullName>
    </alternativeName>
</protein>
<accession>A0A8J8TEL3</accession>